<proteinExistence type="predicted"/>
<organism evidence="1 2">
    <name type="scientific">Glossina austeni</name>
    <name type="common">Savannah tsetse fly</name>
    <dbReference type="NCBI Taxonomy" id="7395"/>
    <lineage>
        <taxon>Eukaryota</taxon>
        <taxon>Metazoa</taxon>
        <taxon>Ecdysozoa</taxon>
        <taxon>Arthropoda</taxon>
        <taxon>Hexapoda</taxon>
        <taxon>Insecta</taxon>
        <taxon>Pterygota</taxon>
        <taxon>Neoptera</taxon>
        <taxon>Endopterygota</taxon>
        <taxon>Diptera</taxon>
        <taxon>Brachycera</taxon>
        <taxon>Muscomorpha</taxon>
        <taxon>Hippoboscoidea</taxon>
        <taxon>Glossinidae</taxon>
        <taxon>Glossina</taxon>
    </lineage>
</organism>
<keyword evidence="2" id="KW-1185">Reference proteome</keyword>
<sequence length="148" mass="16422">MENKNQSLDERFKVRSIVATNGAVYYTTTPPAPISNMPIDQFAAAVYPPAAVNDFTAAAAAGVPTIYPPSMQYQPFYQYYSVPMVKCTHHLAPKLSSLQNMYSVNSDLISDLISVKATLSVDDNAVREDSKINYFEQISMDRLLLESN</sequence>
<dbReference type="Proteomes" id="UP000078200">
    <property type="component" value="Unassembled WGS sequence"/>
</dbReference>
<accession>A0A1A9VEA8</accession>
<reference evidence="1" key="1">
    <citation type="submission" date="2020-05" db="UniProtKB">
        <authorList>
            <consortium name="EnsemblMetazoa"/>
        </authorList>
    </citation>
    <scope>IDENTIFICATION</scope>
    <source>
        <strain evidence="1">TTRI</strain>
    </source>
</reference>
<dbReference type="STRING" id="7395.A0A1A9VEA8"/>
<dbReference type="AlphaFoldDB" id="A0A1A9VEA8"/>
<dbReference type="EnsemblMetazoa" id="GAUT034532-RA">
    <property type="protein sequence ID" value="GAUT034532-PA"/>
    <property type="gene ID" value="GAUT034532"/>
</dbReference>
<evidence type="ECO:0000313" key="1">
    <source>
        <dbReference type="EnsemblMetazoa" id="GAUT034532-PA"/>
    </source>
</evidence>
<dbReference type="VEuPathDB" id="VectorBase:GAUT034532"/>
<name>A0A1A9VEA8_GLOAU</name>
<protein>
    <submittedName>
        <fullName evidence="1">Uncharacterized protein</fullName>
    </submittedName>
</protein>
<evidence type="ECO:0000313" key="2">
    <source>
        <dbReference type="Proteomes" id="UP000078200"/>
    </source>
</evidence>